<dbReference type="OrthoDB" id="422086at2759"/>
<keyword evidence="7" id="KW-0594">Phospholipid biosynthesis</keyword>
<evidence type="ECO:0000256" key="8">
    <source>
        <dbReference type="ARBA" id="ARBA00023264"/>
    </source>
</evidence>
<evidence type="ECO:0000313" key="11">
    <source>
        <dbReference type="Proteomes" id="UP000660262"/>
    </source>
</evidence>
<accession>A0A830HIG1</accession>
<feature type="transmembrane region" description="Helical" evidence="9">
    <location>
        <begin position="70"/>
        <end position="87"/>
    </location>
</feature>
<evidence type="ECO:0000256" key="3">
    <source>
        <dbReference type="ARBA" id="ARBA00022692"/>
    </source>
</evidence>
<reference evidence="10" key="1">
    <citation type="submission" date="2020-10" db="EMBL/GenBank/DDBJ databases">
        <title>Unveiling of a novel bifunctional photoreceptor, Dualchrome1, isolated from a cosmopolitan green alga.</title>
        <authorList>
            <person name="Suzuki S."/>
            <person name="Kawachi M."/>
        </authorList>
    </citation>
    <scope>NUCLEOTIDE SEQUENCE</scope>
    <source>
        <strain evidence="10">NIES 2893</strain>
    </source>
</reference>
<gene>
    <name evidence="10" type="ORF">PPROV_000534700</name>
</gene>
<keyword evidence="8" id="KW-1208">Phospholipid metabolism</keyword>
<dbReference type="AlphaFoldDB" id="A0A830HIG1"/>
<protein>
    <recommendedName>
        <fullName evidence="12">Protein-S-isoprenylcysteine O-methyltransferase</fullName>
    </recommendedName>
</protein>
<keyword evidence="3 9" id="KW-0812">Transmembrane</keyword>
<keyword evidence="6 9" id="KW-0472">Membrane</keyword>
<dbReference type="GO" id="GO:0006656">
    <property type="term" value="P:phosphatidylcholine biosynthetic process"/>
    <property type="evidence" value="ECO:0007669"/>
    <property type="project" value="UniProtKB-UniPathway"/>
</dbReference>
<dbReference type="Gene3D" id="1.20.120.1630">
    <property type="match status" value="1"/>
</dbReference>
<dbReference type="UniPathway" id="UPA00753"/>
<evidence type="ECO:0000256" key="4">
    <source>
        <dbReference type="ARBA" id="ARBA00022989"/>
    </source>
</evidence>
<evidence type="ECO:0000256" key="7">
    <source>
        <dbReference type="ARBA" id="ARBA00023209"/>
    </source>
</evidence>
<dbReference type="InterPro" id="IPR007318">
    <property type="entry name" value="Phopholipid_MeTrfase"/>
</dbReference>
<evidence type="ECO:0000313" key="10">
    <source>
        <dbReference type="EMBL" id="GHP06602.1"/>
    </source>
</evidence>
<evidence type="ECO:0000256" key="6">
    <source>
        <dbReference type="ARBA" id="ARBA00023136"/>
    </source>
</evidence>
<keyword evidence="4 9" id="KW-1133">Transmembrane helix</keyword>
<dbReference type="EMBL" id="BNJQ01000013">
    <property type="protein sequence ID" value="GHP06602.1"/>
    <property type="molecule type" value="Genomic_DNA"/>
</dbReference>
<proteinExistence type="predicted"/>
<evidence type="ECO:0000256" key="9">
    <source>
        <dbReference type="SAM" id="Phobius"/>
    </source>
</evidence>
<keyword evidence="11" id="KW-1185">Reference proteome</keyword>
<keyword evidence="5" id="KW-0443">Lipid metabolism</keyword>
<organism evidence="10 11">
    <name type="scientific">Pycnococcus provasolii</name>
    <dbReference type="NCBI Taxonomy" id="41880"/>
    <lineage>
        <taxon>Eukaryota</taxon>
        <taxon>Viridiplantae</taxon>
        <taxon>Chlorophyta</taxon>
        <taxon>Pseudoscourfieldiophyceae</taxon>
        <taxon>Pseudoscourfieldiales</taxon>
        <taxon>Pycnococcaceae</taxon>
        <taxon>Pycnococcus</taxon>
    </lineage>
</organism>
<evidence type="ECO:0000256" key="1">
    <source>
        <dbReference type="ARBA" id="ARBA00004127"/>
    </source>
</evidence>
<feature type="transmembrane region" description="Helical" evidence="9">
    <location>
        <begin position="28"/>
        <end position="50"/>
    </location>
</feature>
<feature type="transmembrane region" description="Helical" evidence="9">
    <location>
        <begin position="123"/>
        <end position="145"/>
    </location>
</feature>
<comment type="caution">
    <text evidence="10">The sequence shown here is derived from an EMBL/GenBank/DDBJ whole genome shotgun (WGS) entry which is preliminary data.</text>
</comment>
<comment type="subcellular location">
    <subcellularLocation>
        <location evidence="1">Endomembrane system</location>
        <topology evidence="1">Multi-pass membrane protein</topology>
    </subcellularLocation>
</comment>
<dbReference type="Proteomes" id="UP000660262">
    <property type="component" value="Unassembled WGS sequence"/>
</dbReference>
<name>A0A830HIG1_9CHLO</name>
<evidence type="ECO:0000256" key="5">
    <source>
        <dbReference type="ARBA" id="ARBA00023098"/>
    </source>
</evidence>
<dbReference type="Pfam" id="PF04191">
    <property type="entry name" value="PEMT"/>
    <property type="match status" value="1"/>
</dbReference>
<dbReference type="GO" id="GO:0012505">
    <property type="term" value="C:endomembrane system"/>
    <property type="evidence" value="ECO:0007669"/>
    <property type="project" value="UniProtKB-SubCell"/>
</dbReference>
<sequence>MALFAEMLAFFGSKAPPQQLTYGKPINIYADIPIFPPFAMMLTVACSQIIRKLTGKPLAFLPAPLSTVPVRVAFFAIAFPSIILMVLNPAGGELKAAGSGTLFTPVNGLATTGIYESTRNPMYAGLVFVAIPCMACVVNSAWPILISPLTWCYLNYVVIAAEEKLLAQAFGKQFDEYCQSVPRWLI</sequence>
<evidence type="ECO:0008006" key="12">
    <source>
        <dbReference type="Google" id="ProtNLM"/>
    </source>
</evidence>
<keyword evidence="2" id="KW-0444">Lipid biosynthesis</keyword>
<evidence type="ECO:0000256" key="2">
    <source>
        <dbReference type="ARBA" id="ARBA00022516"/>
    </source>
</evidence>